<dbReference type="GO" id="GO:0005886">
    <property type="term" value="C:plasma membrane"/>
    <property type="evidence" value="ECO:0007669"/>
    <property type="project" value="UniProtKB-SubCell"/>
</dbReference>
<keyword evidence="3" id="KW-1185">Reference proteome</keyword>
<evidence type="ECO:0000256" key="1">
    <source>
        <dbReference type="HAMAP-Rule" id="MF_00386"/>
    </source>
</evidence>
<accession>A0A517T4D5</accession>
<dbReference type="Pfam" id="PF01809">
    <property type="entry name" value="YidD"/>
    <property type="match status" value="1"/>
</dbReference>
<sequence>MGGFPDPPIPFRNSFNTLMTNPNRPSLPQILARIPAAIIIGLVRLYQVSLGLFIGGRCRFHPSCSFYMIGAVKKYGAIRGTAKGIARILRCHPFHPGGYDPP</sequence>
<dbReference type="KEGG" id="chya:V22_04480"/>
<reference evidence="2 3" key="1">
    <citation type="submission" date="2019-02" db="EMBL/GenBank/DDBJ databases">
        <title>Deep-cultivation of Planctomycetes and their phenomic and genomic characterization uncovers novel biology.</title>
        <authorList>
            <person name="Wiegand S."/>
            <person name="Jogler M."/>
            <person name="Boedeker C."/>
            <person name="Pinto D."/>
            <person name="Vollmers J."/>
            <person name="Rivas-Marin E."/>
            <person name="Kohn T."/>
            <person name="Peeters S.H."/>
            <person name="Heuer A."/>
            <person name="Rast P."/>
            <person name="Oberbeckmann S."/>
            <person name="Bunk B."/>
            <person name="Jeske O."/>
            <person name="Meyerdierks A."/>
            <person name="Storesund J.E."/>
            <person name="Kallscheuer N."/>
            <person name="Luecker S."/>
            <person name="Lage O.M."/>
            <person name="Pohl T."/>
            <person name="Merkel B.J."/>
            <person name="Hornburger P."/>
            <person name="Mueller R.-W."/>
            <person name="Bruemmer F."/>
            <person name="Labrenz M."/>
            <person name="Spormann A.M."/>
            <person name="Op den Camp H."/>
            <person name="Overmann J."/>
            <person name="Amann R."/>
            <person name="Jetten M.S.M."/>
            <person name="Mascher T."/>
            <person name="Medema M.H."/>
            <person name="Devos D.P."/>
            <person name="Kaster A.-K."/>
            <person name="Ovreas L."/>
            <person name="Rohde M."/>
            <person name="Galperin M.Y."/>
            <person name="Jogler C."/>
        </authorList>
    </citation>
    <scope>NUCLEOTIDE SEQUENCE [LARGE SCALE GENOMIC DNA]</scope>
    <source>
        <strain evidence="2 3">V22</strain>
    </source>
</reference>
<name>A0A517T4D5_9PLAN</name>
<comment type="similarity">
    <text evidence="1">Belongs to the UPF0161 family.</text>
</comment>
<protein>
    <recommendedName>
        <fullName evidence="1">Putative membrane protein insertion efficiency factor</fullName>
    </recommendedName>
</protein>
<organism evidence="2 3">
    <name type="scientific">Calycomorphotria hydatis</name>
    <dbReference type="NCBI Taxonomy" id="2528027"/>
    <lineage>
        <taxon>Bacteria</taxon>
        <taxon>Pseudomonadati</taxon>
        <taxon>Planctomycetota</taxon>
        <taxon>Planctomycetia</taxon>
        <taxon>Planctomycetales</taxon>
        <taxon>Planctomycetaceae</taxon>
        <taxon>Calycomorphotria</taxon>
    </lineage>
</organism>
<evidence type="ECO:0000313" key="3">
    <source>
        <dbReference type="Proteomes" id="UP000319976"/>
    </source>
</evidence>
<dbReference type="PANTHER" id="PTHR33383">
    <property type="entry name" value="MEMBRANE PROTEIN INSERTION EFFICIENCY FACTOR-RELATED"/>
    <property type="match status" value="1"/>
</dbReference>
<evidence type="ECO:0000313" key="2">
    <source>
        <dbReference type="EMBL" id="QDT63229.1"/>
    </source>
</evidence>
<dbReference type="InterPro" id="IPR002696">
    <property type="entry name" value="Membr_insert_effic_factor_YidD"/>
</dbReference>
<dbReference type="EMBL" id="CP036316">
    <property type="protein sequence ID" value="QDT63229.1"/>
    <property type="molecule type" value="Genomic_DNA"/>
</dbReference>
<dbReference type="SMART" id="SM01234">
    <property type="entry name" value="Haemolytic"/>
    <property type="match status" value="1"/>
</dbReference>
<comment type="subcellular location">
    <subcellularLocation>
        <location evidence="1">Cell membrane</location>
        <topology evidence="1">Peripheral membrane protein</topology>
        <orientation evidence="1">Cytoplasmic side</orientation>
    </subcellularLocation>
</comment>
<gene>
    <name evidence="2" type="primary">yidD</name>
    <name evidence="2" type="ORF">V22_04480</name>
</gene>
<dbReference type="Proteomes" id="UP000319976">
    <property type="component" value="Chromosome"/>
</dbReference>
<dbReference type="PANTHER" id="PTHR33383:SF1">
    <property type="entry name" value="MEMBRANE PROTEIN INSERTION EFFICIENCY FACTOR-RELATED"/>
    <property type="match status" value="1"/>
</dbReference>
<dbReference type="HAMAP" id="MF_00386">
    <property type="entry name" value="UPF0161_YidD"/>
    <property type="match status" value="1"/>
</dbReference>
<dbReference type="NCBIfam" id="TIGR00278">
    <property type="entry name" value="membrane protein insertion efficiency factor YidD"/>
    <property type="match status" value="1"/>
</dbReference>
<dbReference type="AlphaFoldDB" id="A0A517T4D5"/>
<keyword evidence="1" id="KW-0472">Membrane</keyword>
<comment type="function">
    <text evidence="1">Could be involved in insertion of integral membrane proteins into the membrane.</text>
</comment>
<proteinExistence type="inferred from homology"/>
<keyword evidence="1" id="KW-1003">Cell membrane</keyword>